<name>A0A9B0TIE6_CHRAS</name>
<dbReference type="GeneID" id="102825205"/>
<evidence type="ECO:0000313" key="2">
    <source>
        <dbReference type="Proteomes" id="UP000504623"/>
    </source>
</evidence>
<dbReference type="RefSeq" id="XP_006861295.1">
    <property type="nucleotide sequence ID" value="XM_006861233.1"/>
</dbReference>
<dbReference type="GO" id="GO:2001033">
    <property type="term" value="P:negative regulation of double-strand break repair via nonhomologous end joining"/>
    <property type="evidence" value="ECO:0007669"/>
    <property type="project" value="InterPro"/>
</dbReference>
<evidence type="ECO:0000313" key="3">
    <source>
        <dbReference type="RefSeq" id="XP_006861295.1"/>
    </source>
</evidence>
<dbReference type="GO" id="GO:0006303">
    <property type="term" value="P:double-strand break repair via nonhomologous end joining"/>
    <property type="evidence" value="ECO:0007669"/>
    <property type="project" value="TreeGrafter"/>
</dbReference>
<dbReference type="PANTHER" id="PTHR14566:SF0">
    <property type="entry name" value="CELL CYCLE REGULATOR OF NON-HOMOLOGOUS END JOINING"/>
    <property type="match status" value="1"/>
</dbReference>
<dbReference type="CTD" id="78996"/>
<sequence length="195" mass="21429">MEIAASGNKNRVLPAWMTAQVTESVRPTKSPKRRRTAVARTASAARLPATRTVYCLNEAELVDVALGILIEVKSTVDFLPPCLPLHPAVLRVGNPHIFIQLKAVKESMCRLQGHKQEELWEQQVLAGSDKLELSPNHSRSPWSPGGQSDVDDNGEDALPVSHGPSQGLGRADPVCSQSQEEEEDALKYVREIFFN</sequence>
<dbReference type="GO" id="GO:0005634">
    <property type="term" value="C:nucleus"/>
    <property type="evidence" value="ECO:0007669"/>
    <property type="project" value="TreeGrafter"/>
</dbReference>
<accession>A0A9B0TIE6</accession>
<dbReference type="PANTHER" id="PTHR14566">
    <property type="entry name" value="CELL CYCLE REGULATOR OF NON-HOMOLOGOUS END JOINING"/>
    <property type="match status" value="1"/>
</dbReference>
<dbReference type="GO" id="GO:0005737">
    <property type="term" value="C:cytoplasm"/>
    <property type="evidence" value="ECO:0007669"/>
    <property type="project" value="TreeGrafter"/>
</dbReference>
<evidence type="ECO:0000256" key="1">
    <source>
        <dbReference type="SAM" id="MobiDB-lite"/>
    </source>
</evidence>
<keyword evidence="2" id="KW-1185">Reference proteome</keyword>
<dbReference type="InterPro" id="IPR028278">
    <property type="entry name" value="MRI"/>
</dbReference>
<proteinExistence type="predicted"/>
<reference evidence="3" key="1">
    <citation type="submission" date="2025-08" db="UniProtKB">
        <authorList>
            <consortium name="RefSeq"/>
        </authorList>
    </citation>
    <scope>IDENTIFICATION</scope>
    <source>
        <tissue evidence="3">Spleen</tissue>
    </source>
</reference>
<feature type="region of interest" description="Disordered" evidence="1">
    <location>
        <begin position="131"/>
        <end position="181"/>
    </location>
</feature>
<dbReference type="Proteomes" id="UP000504623">
    <property type="component" value="Unplaced"/>
</dbReference>
<dbReference type="OrthoDB" id="8936475at2759"/>
<organism evidence="2 3">
    <name type="scientific">Chrysochloris asiatica</name>
    <name type="common">Cape golden mole</name>
    <dbReference type="NCBI Taxonomy" id="185453"/>
    <lineage>
        <taxon>Eukaryota</taxon>
        <taxon>Metazoa</taxon>
        <taxon>Chordata</taxon>
        <taxon>Craniata</taxon>
        <taxon>Vertebrata</taxon>
        <taxon>Euteleostomi</taxon>
        <taxon>Mammalia</taxon>
        <taxon>Eutheria</taxon>
        <taxon>Afrotheria</taxon>
        <taxon>Chrysochloridae</taxon>
        <taxon>Chrysochlorinae</taxon>
        <taxon>Chrysochloris</taxon>
    </lineage>
</organism>
<gene>
    <name evidence="3" type="primary">LOC102825205</name>
</gene>
<dbReference type="AlphaFoldDB" id="A0A9B0TIE6"/>
<dbReference type="Pfam" id="PF15325">
    <property type="entry name" value="MRI"/>
    <property type="match status" value="1"/>
</dbReference>
<protein>
    <submittedName>
        <fullName evidence="3">Modulator of retrovirus infection homolog</fullName>
    </submittedName>
</protein>